<protein>
    <recommendedName>
        <fullName evidence="1">Transposase IS200-like domain-containing protein</fullName>
    </recommendedName>
</protein>
<sequence length="239" mass="28413">MCLTQLVILNIVITMPYRSCIFKPGEIYHIFNRSIAGFTIFSGVTYYRRFYELTDYYQFVKPELRFSLYLELPHKARLNYISQLKSTHHRLVEILAFSFMPNHFHFLLKEIQVGGISEFIKRLQNSYAKYLNARVKRTGAVFQSMFKGIHIESDELLLHVLRYIHLNPITGLAIREFNELGAYPWTSYPDYTDQRNNISFVNTSVIKGLMQYKDKLISFHEDQKDYQRMLAQLKYLCME</sequence>
<dbReference type="AlphaFoldDB" id="A0A1F5YNM1"/>
<organism evidence="2 3">
    <name type="scientific">Candidatus Gottesmanbacteria bacterium RBG_16_52_11</name>
    <dbReference type="NCBI Taxonomy" id="1798374"/>
    <lineage>
        <taxon>Bacteria</taxon>
        <taxon>Candidatus Gottesmaniibacteriota</taxon>
    </lineage>
</organism>
<dbReference type="Pfam" id="PF01797">
    <property type="entry name" value="Y1_Tnp"/>
    <property type="match status" value="1"/>
</dbReference>
<evidence type="ECO:0000313" key="2">
    <source>
        <dbReference type="EMBL" id="OGG01557.1"/>
    </source>
</evidence>
<dbReference type="InterPro" id="IPR036515">
    <property type="entry name" value="Transposase_17_sf"/>
</dbReference>
<dbReference type="EMBL" id="MFJD01000014">
    <property type="protein sequence ID" value="OGG01557.1"/>
    <property type="molecule type" value="Genomic_DNA"/>
</dbReference>
<comment type="caution">
    <text evidence="2">The sequence shown here is derived from an EMBL/GenBank/DDBJ whole genome shotgun (WGS) entry which is preliminary data.</text>
</comment>
<dbReference type="Proteomes" id="UP000178448">
    <property type="component" value="Unassembled WGS sequence"/>
</dbReference>
<dbReference type="PANTHER" id="PTHR34322:SF2">
    <property type="entry name" value="TRANSPOSASE IS200-LIKE DOMAIN-CONTAINING PROTEIN"/>
    <property type="match status" value="1"/>
</dbReference>
<accession>A0A1F5YNM1</accession>
<reference evidence="2 3" key="1">
    <citation type="journal article" date="2016" name="Nat. Commun.">
        <title>Thousands of microbial genomes shed light on interconnected biogeochemical processes in an aquifer system.</title>
        <authorList>
            <person name="Anantharaman K."/>
            <person name="Brown C.T."/>
            <person name="Hug L.A."/>
            <person name="Sharon I."/>
            <person name="Castelle C.J."/>
            <person name="Probst A.J."/>
            <person name="Thomas B.C."/>
            <person name="Singh A."/>
            <person name="Wilkins M.J."/>
            <person name="Karaoz U."/>
            <person name="Brodie E.L."/>
            <person name="Williams K.H."/>
            <person name="Hubbard S.S."/>
            <person name="Banfield J.F."/>
        </authorList>
    </citation>
    <scope>NUCLEOTIDE SEQUENCE [LARGE SCALE GENOMIC DNA]</scope>
</reference>
<dbReference type="SUPFAM" id="SSF143422">
    <property type="entry name" value="Transposase IS200-like"/>
    <property type="match status" value="1"/>
</dbReference>
<dbReference type="InterPro" id="IPR002686">
    <property type="entry name" value="Transposase_17"/>
</dbReference>
<dbReference type="Gene3D" id="3.30.70.1290">
    <property type="entry name" value="Transposase IS200-like"/>
    <property type="match status" value="1"/>
</dbReference>
<dbReference type="GO" id="GO:0004803">
    <property type="term" value="F:transposase activity"/>
    <property type="evidence" value="ECO:0007669"/>
    <property type="project" value="InterPro"/>
</dbReference>
<proteinExistence type="predicted"/>
<evidence type="ECO:0000259" key="1">
    <source>
        <dbReference type="SMART" id="SM01321"/>
    </source>
</evidence>
<dbReference type="PANTHER" id="PTHR34322">
    <property type="entry name" value="TRANSPOSASE, Y1_TNP DOMAIN-CONTAINING"/>
    <property type="match status" value="1"/>
</dbReference>
<name>A0A1F5YNM1_9BACT</name>
<feature type="domain" description="Transposase IS200-like" evidence="1">
    <location>
        <begin position="23"/>
        <end position="167"/>
    </location>
</feature>
<dbReference type="SMART" id="SM01321">
    <property type="entry name" value="Y1_Tnp"/>
    <property type="match status" value="1"/>
</dbReference>
<evidence type="ECO:0000313" key="3">
    <source>
        <dbReference type="Proteomes" id="UP000178448"/>
    </source>
</evidence>
<dbReference type="GO" id="GO:0006313">
    <property type="term" value="P:DNA transposition"/>
    <property type="evidence" value="ECO:0007669"/>
    <property type="project" value="InterPro"/>
</dbReference>
<gene>
    <name evidence="2" type="ORF">A2Z33_00020</name>
</gene>
<dbReference type="GO" id="GO:0003677">
    <property type="term" value="F:DNA binding"/>
    <property type="evidence" value="ECO:0007669"/>
    <property type="project" value="InterPro"/>
</dbReference>